<gene>
    <name evidence="1" type="ORF">G2W53_038369</name>
</gene>
<sequence length="102" mass="10851">MLGQVKQGPPLATSPPGSVVLIECGGSVNSVYSKGYVADNGGRLSIEVGWLCCTLPPPISVHSLRLPYLDESNSHHTCPLLIRSVSFPIKESGKHTLQIISI</sequence>
<organism evidence="1 2">
    <name type="scientific">Senna tora</name>
    <dbReference type="NCBI Taxonomy" id="362788"/>
    <lineage>
        <taxon>Eukaryota</taxon>
        <taxon>Viridiplantae</taxon>
        <taxon>Streptophyta</taxon>
        <taxon>Embryophyta</taxon>
        <taxon>Tracheophyta</taxon>
        <taxon>Spermatophyta</taxon>
        <taxon>Magnoliopsida</taxon>
        <taxon>eudicotyledons</taxon>
        <taxon>Gunneridae</taxon>
        <taxon>Pentapetalae</taxon>
        <taxon>rosids</taxon>
        <taxon>fabids</taxon>
        <taxon>Fabales</taxon>
        <taxon>Fabaceae</taxon>
        <taxon>Caesalpinioideae</taxon>
        <taxon>Cassia clade</taxon>
        <taxon>Senna</taxon>
    </lineage>
</organism>
<name>A0A834W232_9FABA</name>
<comment type="caution">
    <text evidence="1">The sequence shown here is derived from an EMBL/GenBank/DDBJ whole genome shotgun (WGS) entry which is preliminary data.</text>
</comment>
<dbReference type="EMBL" id="JAAIUW010000012">
    <property type="protein sequence ID" value="KAF7806208.1"/>
    <property type="molecule type" value="Genomic_DNA"/>
</dbReference>
<reference evidence="1" key="1">
    <citation type="submission" date="2020-09" db="EMBL/GenBank/DDBJ databases">
        <title>Genome-Enabled Discovery of Anthraquinone Biosynthesis in Senna tora.</title>
        <authorList>
            <person name="Kang S.-H."/>
            <person name="Pandey R.P."/>
            <person name="Lee C.-M."/>
            <person name="Sim J.-S."/>
            <person name="Jeong J.-T."/>
            <person name="Choi B.-S."/>
            <person name="Jung M."/>
            <person name="Ginzburg D."/>
            <person name="Zhao K."/>
            <person name="Won S.Y."/>
            <person name="Oh T.-J."/>
            <person name="Yu Y."/>
            <person name="Kim N.-H."/>
            <person name="Lee O.R."/>
            <person name="Lee T.-H."/>
            <person name="Bashyal P."/>
            <person name="Kim T.-S."/>
            <person name="Lee W.-H."/>
            <person name="Kawkins C."/>
            <person name="Kim C.-K."/>
            <person name="Kim J.S."/>
            <person name="Ahn B.O."/>
            <person name="Rhee S.Y."/>
            <person name="Sohng J.K."/>
        </authorList>
    </citation>
    <scope>NUCLEOTIDE SEQUENCE</scope>
    <source>
        <tissue evidence="1">Leaf</tissue>
    </source>
</reference>
<protein>
    <submittedName>
        <fullName evidence="1">Uncharacterized protein</fullName>
    </submittedName>
</protein>
<keyword evidence="2" id="KW-1185">Reference proteome</keyword>
<dbReference type="Proteomes" id="UP000634136">
    <property type="component" value="Unassembled WGS sequence"/>
</dbReference>
<proteinExistence type="predicted"/>
<evidence type="ECO:0000313" key="1">
    <source>
        <dbReference type="EMBL" id="KAF7806208.1"/>
    </source>
</evidence>
<accession>A0A834W232</accession>
<dbReference type="AlphaFoldDB" id="A0A834W232"/>
<evidence type="ECO:0000313" key="2">
    <source>
        <dbReference type="Proteomes" id="UP000634136"/>
    </source>
</evidence>